<comment type="caution">
    <text evidence="7">The sequence shown here is derived from an EMBL/GenBank/DDBJ whole genome shotgun (WGS) entry which is preliminary data.</text>
</comment>
<name>A0A6A4K8H0_APOLU</name>
<dbReference type="GO" id="GO:0033108">
    <property type="term" value="P:mitochondrial respiratory chain complex assembly"/>
    <property type="evidence" value="ECO:0007669"/>
    <property type="project" value="TreeGrafter"/>
</dbReference>
<organism evidence="7 8">
    <name type="scientific">Apolygus lucorum</name>
    <name type="common">Small green plant bug</name>
    <name type="synonym">Lygocoris lucorum</name>
    <dbReference type="NCBI Taxonomy" id="248454"/>
    <lineage>
        <taxon>Eukaryota</taxon>
        <taxon>Metazoa</taxon>
        <taxon>Ecdysozoa</taxon>
        <taxon>Arthropoda</taxon>
        <taxon>Hexapoda</taxon>
        <taxon>Insecta</taxon>
        <taxon>Pterygota</taxon>
        <taxon>Neoptera</taxon>
        <taxon>Paraneoptera</taxon>
        <taxon>Hemiptera</taxon>
        <taxon>Heteroptera</taxon>
        <taxon>Panheteroptera</taxon>
        <taxon>Cimicomorpha</taxon>
        <taxon>Miridae</taxon>
        <taxon>Mirini</taxon>
        <taxon>Apolygus</taxon>
    </lineage>
</organism>
<evidence type="ECO:0000256" key="4">
    <source>
        <dbReference type="ARBA" id="ARBA00022692"/>
    </source>
</evidence>
<dbReference type="Gene3D" id="2.40.160.50">
    <property type="entry name" value="membrane protein fhac: a member of the omp85/tpsb transporter family"/>
    <property type="match status" value="1"/>
</dbReference>
<dbReference type="GO" id="GO:0045040">
    <property type="term" value="P:protein insertion into mitochondrial outer membrane"/>
    <property type="evidence" value="ECO:0007669"/>
    <property type="project" value="TreeGrafter"/>
</dbReference>
<evidence type="ECO:0000256" key="3">
    <source>
        <dbReference type="ARBA" id="ARBA00022452"/>
    </source>
</evidence>
<protein>
    <recommendedName>
        <fullName evidence="6">Bacterial surface antigen (D15) domain-containing protein</fullName>
    </recommendedName>
</protein>
<dbReference type="GO" id="GO:0005741">
    <property type="term" value="C:mitochondrial outer membrane"/>
    <property type="evidence" value="ECO:0007669"/>
    <property type="project" value="UniProtKB-SubCell"/>
</dbReference>
<reference evidence="7" key="1">
    <citation type="journal article" date="2021" name="Mol. Ecol. Resour.">
        <title>Apolygus lucorum genome provides insights into omnivorousness and mesophyll feeding.</title>
        <authorList>
            <person name="Liu Y."/>
            <person name="Liu H."/>
            <person name="Wang H."/>
            <person name="Huang T."/>
            <person name="Liu B."/>
            <person name="Yang B."/>
            <person name="Yin L."/>
            <person name="Li B."/>
            <person name="Zhang Y."/>
            <person name="Zhang S."/>
            <person name="Jiang F."/>
            <person name="Zhang X."/>
            <person name="Ren Y."/>
            <person name="Wang B."/>
            <person name="Wang S."/>
            <person name="Lu Y."/>
            <person name="Wu K."/>
            <person name="Fan W."/>
            <person name="Wang G."/>
        </authorList>
    </citation>
    <scope>NUCLEOTIDE SEQUENCE</scope>
    <source>
        <strain evidence="7">12Hb</strain>
    </source>
</reference>
<evidence type="ECO:0000256" key="5">
    <source>
        <dbReference type="ARBA" id="ARBA00023136"/>
    </source>
</evidence>
<dbReference type="InterPro" id="IPR000184">
    <property type="entry name" value="Bac_surfAg_D15"/>
</dbReference>
<accession>A0A6A4K8H0</accession>
<keyword evidence="8" id="KW-1185">Reference proteome</keyword>
<gene>
    <name evidence="7" type="ORF">GE061_011792</name>
</gene>
<dbReference type="AlphaFoldDB" id="A0A6A4K8H0"/>
<dbReference type="PANTHER" id="PTHR12815:SF18">
    <property type="entry name" value="SORTING AND ASSEMBLY MACHINERY COMPONENT 50 HOMOLOG"/>
    <property type="match status" value="1"/>
</dbReference>
<dbReference type="EMBL" id="WIXP02000003">
    <property type="protein sequence ID" value="KAF6214061.1"/>
    <property type="molecule type" value="Genomic_DNA"/>
</dbReference>
<keyword evidence="4" id="KW-0812">Transmembrane</keyword>
<sequence length="452" mass="50683">MGAVHAKQRGRNDNFDERERDEDLQDLNLKTKARVDRVSFNGIKRTKATLLNYIVSPLFRADNFEEVIKTTHEVRTHLQKLGVFKKIAVDIETSRGDNSSQHGYEVTFHVNETSWVSATINTVVSNNEAMLVVGGNLPNLFGKAESLRGEYTFGTKRTNNMGFTFSKPFLTKYDPVGSASIFRNDSDWPVSGYKLRDTGFMLDLGLTANSQVKHNLQYELDWRQLFPSNKYAAFEVREDAGHKLKSAVRHICMYDQRDSPIFPVKGSMIRTMLEYSGLGGNINFLKGELGMQWNVPIFKDVVFQVGYNVGHMYKWDESHTVADNFYLGGPLDVRGFEFRSLGPQKDGDFVGGCTYYAGSLHIYSPLPFKPGEGGFGDLFRTHLWINAGNCGDFTGKGGDNHFETVRVAAGLGVAFKLANIARAEINYCFPIRTFTGDVKVDGIQFGVGLNFL</sequence>
<evidence type="ECO:0000256" key="1">
    <source>
        <dbReference type="ARBA" id="ARBA00004374"/>
    </source>
</evidence>
<dbReference type="OrthoDB" id="1724197at2759"/>
<proteinExistence type="inferred from homology"/>
<dbReference type="PANTHER" id="PTHR12815">
    <property type="entry name" value="SORTING AND ASSEMBLY MACHINERY SAMM50 PROTEIN FAMILY MEMBER"/>
    <property type="match status" value="1"/>
</dbReference>
<comment type="subcellular location">
    <subcellularLocation>
        <location evidence="1">Mitochondrion outer membrane</location>
        <topology evidence="1">Multi-pass membrane protein</topology>
    </subcellularLocation>
</comment>
<keyword evidence="3" id="KW-1134">Transmembrane beta strand</keyword>
<dbReference type="Pfam" id="PF01103">
    <property type="entry name" value="Omp85"/>
    <property type="match status" value="1"/>
</dbReference>
<evidence type="ECO:0000313" key="7">
    <source>
        <dbReference type="EMBL" id="KAF6214061.1"/>
    </source>
</evidence>
<comment type="similarity">
    <text evidence="2">Belongs to the SAM50/omp85 family.</text>
</comment>
<evidence type="ECO:0000259" key="6">
    <source>
        <dbReference type="Pfam" id="PF01103"/>
    </source>
</evidence>
<dbReference type="Proteomes" id="UP000466442">
    <property type="component" value="Unassembled WGS sequence"/>
</dbReference>
<evidence type="ECO:0000256" key="2">
    <source>
        <dbReference type="ARBA" id="ARBA00010913"/>
    </source>
</evidence>
<feature type="domain" description="Bacterial surface antigen (D15)" evidence="6">
    <location>
        <begin position="139"/>
        <end position="451"/>
    </location>
</feature>
<evidence type="ECO:0000313" key="8">
    <source>
        <dbReference type="Proteomes" id="UP000466442"/>
    </source>
</evidence>
<dbReference type="InterPro" id="IPR039910">
    <property type="entry name" value="D15-like"/>
</dbReference>
<keyword evidence="5" id="KW-0472">Membrane</keyword>